<feature type="domain" description="Rieske" evidence="9">
    <location>
        <begin position="54"/>
        <end position="134"/>
    </location>
</feature>
<dbReference type="PROSITE" id="PS00570">
    <property type="entry name" value="RING_HYDROXYL_ALPHA"/>
    <property type="match status" value="1"/>
</dbReference>
<evidence type="ECO:0000256" key="5">
    <source>
        <dbReference type="ARBA" id="ARBA00023002"/>
    </source>
</evidence>
<dbReference type="InterPro" id="IPR015881">
    <property type="entry name" value="ARHD_Rieske_2Fe_2S"/>
</dbReference>
<evidence type="ECO:0000256" key="6">
    <source>
        <dbReference type="ARBA" id="ARBA00023004"/>
    </source>
</evidence>
<keyword evidence="5" id="KW-0560">Oxidoreductase</keyword>
<dbReference type="PRINTS" id="PR00090">
    <property type="entry name" value="RNGDIOXGNASE"/>
</dbReference>
<keyword evidence="3" id="KW-0479">Metal-binding</keyword>
<keyword evidence="11" id="KW-1185">Reference proteome</keyword>
<reference evidence="10" key="1">
    <citation type="submission" date="2022-05" db="EMBL/GenBank/DDBJ databases">
        <title>Jatrophihabitans sp. SB3-54 whole genome sequence.</title>
        <authorList>
            <person name="Suh M.K."/>
            <person name="Eom M.K."/>
            <person name="Kim J.S."/>
            <person name="Kim H.S."/>
            <person name="Do H.E."/>
            <person name="Shin Y.K."/>
            <person name="Lee J.-S."/>
        </authorList>
    </citation>
    <scope>NUCLEOTIDE SEQUENCE</scope>
    <source>
        <strain evidence="10">SB3-54</strain>
    </source>
</reference>
<organism evidence="10 11">
    <name type="scientific">Jatrophihabitans cynanchi</name>
    <dbReference type="NCBI Taxonomy" id="2944128"/>
    <lineage>
        <taxon>Bacteria</taxon>
        <taxon>Bacillati</taxon>
        <taxon>Actinomycetota</taxon>
        <taxon>Actinomycetes</taxon>
        <taxon>Jatrophihabitantales</taxon>
        <taxon>Jatrophihabitantaceae</taxon>
        <taxon>Jatrophihabitans</taxon>
    </lineage>
</organism>
<dbReference type="Pfam" id="PF00355">
    <property type="entry name" value="Rieske"/>
    <property type="match status" value="1"/>
</dbReference>
<keyword evidence="7" id="KW-0411">Iron-sulfur</keyword>
<dbReference type="PANTHER" id="PTHR43756:SF1">
    <property type="entry name" value="3-PHENYLPROPIONATE_CINNAMIC ACID DIOXYGENASE SUBUNIT ALPHA"/>
    <property type="match status" value="1"/>
</dbReference>
<dbReference type="Gene3D" id="2.102.10.10">
    <property type="entry name" value="Rieske [2Fe-2S] iron-sulphur domain"/>
    <property type="match status" value="1"/>
</dbReference>
<keyword evidence="6" id="KW-0408">Iron</keyword>
<evidence type="ECO:0000259" key="9">
    <source>
        <dbReference type="PROSITE" id="PS51296"/>
    </source>
</evidence>
<evidence type="ECO:0000313" key="11">
    <source>
        <dbReference type="Proteomes" id="UP001164693"/>
    </source>
</evidence>
<keyword evidence="4" id="KW-0223">Dioxygenase</keyword>
<dbReference type="EMBL" id="CP097463">
    <property type="protein sequence ID" value="WAX58399.1"/>
    <property type="molecule type" value="Genomic_DNA"/>
</dbReference>
<sequence length="441" mass="48925">MTANHRALRSQAPDPANSHLEVRELVLPDRVHGSIYTNPTLFTEEMRTIFHQGWVFVGHASEIPTAGDFRTTTIGQQPVIFVRGDDDVVRVLLNRCTHRGTALCVEEAGNSRRFTCAYHGWSYRTTGELHAVPQIEQYDGLDRSMFGLRPAARVATYREFVFASLGDSGQPFDDYLTVGARAYLDLVTDVAPDRRLQASAGVHKYGYDGNWKLQAENSVDAYHVPFVHRSFLQIHQRRSGQRLDSLTRGASPVIVRDLGGGHVGWDYRPINEHRADLVRPHTTQSAAERSHVDALVARDGREAAAELLRVGAAHAFIFPNLALIASQLRVIRPVTVDRTEVYLYPTLLAGAPDEVNEHRLRSHEAFYGPAGGGQADDLEIFARQQHGLDATVDPWCLIAKGMGREWHDADGRLSGYATDELASRTILGHWATLMAGAPCPI</sequence>
<proteinExistence type="inferred from homology"/>
<evidence type="ECO:0000256" key="4">
    <source>
        <dbReference type="ARBA" id="ARBA00022964"/>
    </source>
</evidence>
<dbReference type="Proteomes" id="UP001164693">
    <property type="component" value="Chromosome"/>
</dbReference>
<evidence type="ECO:0000256" key="2">
    <source>
        <dbReference type="ARBA" id="ARBA00022714"/>
    </source>
</evidence>
<name>A0ABY7K153_9ACTN</name>
<evidence type="ECO:0000313" key="10">
    <source>
        <dbReference type="EMBL" id="WAX58399.1"/>
    </source>
</evidence>
<dbReference type="SUPFAM" id="SSF55961">
    <property type="entry name" value="Bet v1-like"/>
    <property type="match status" value="1"/>
</dbReference>
<dbReference type="InterPro" id="IPR036922">
    <property type="entry name" value="Rieske_2Fe-2S_sf"/>
</dbReference>
<keyword evidence="8" id="KW-0520">NAD</keyword>
<dbReference type="PROSITE" id="PS51296">
    <property type="entry name" value="RIESKE"/>
    <property type="match status" value="1"/>
</dbReference>
<evidence type="ECO:0000256" key="3">
    <source>
        <dbReference type="ARBA" id="ARBA00022723"/>
    </source>
</evidence>
<evidence type="ECO:0000256" key="8">
    <source>
        <dbReference type="ARBA" id="ARBA00023027"/>
    </source>
</evidence>
<protein>
    <submittedName>
        <fullName evidence="10">Rieske 2Fe-2S domain-containing protein</fullName>
    </submittedName>
</protein>
<evidence type="ECO:0000256" key="7">
    <source>
        <dbReference type="ARBA" id="ARBA00023014"/>
    </source>
</evidence>
<dbReference type="PANTHER" id="PTHR43756">
    <property type="entry name" value="CHOLINE MONOOXYGENASE, CHLOROPLASTIC"/>
    <property type="match status" value="1"/>
</dbReference>
<dbReference type="RefSeq" id="WP_269444947.1">
    <property type="nucleotide sequence ID" value="NZ_CP097463.1"/>
</dbReference>
<evidence type="ECO:0000256" key="1">
    <source>
        <dbReference type="ARBA" id="ARBA00008751"/>
    </source>
</evidence>
<comment type="similarity">
    <text evidence="1">Belongs to the bacterial ring-hydroxylating dioxygenase alpha subunit family.</text>
</comment>
<dbReference type="InterPro" id="IPR001663">
    <property type="entry name" value="Rng_hydr_dOase-A"/>
</dbReference>
<dbReference type="Pfam" id="PF00848">
    <property type="entry name" value="Ring_hydroxyl_A"/>
    <property type="match status" value="1"/>
</dbReference>
<dbReference type="SUPFAM" id="SSF50022">
    <property type="entry name" value="ISP domain"/>
    <property type="match status" value="1"/>
</dbReference>
<dbReference type="Gene3D" id="3.90.380.10">
    <property type="entry name" value="Naphthalene 1,2-dioxygenase Alpha Subunit, Chain A, domain 1"/>
    <property type="match status" value="1"/>
</dbReference>
<gene>
    <name evidence="10" type="ORF">M6B22_06440</name>
</gene>
<accession>A0ABY7K153</accession>
<keyword evidence="2" id="KW-0001">2Fe-2S</keyword>
<dbReference type="InterPro" id="IPR017941">
    <property type="entry name" value="Rieske_2Fe-2S"/>
</dbReference>
<dbReference type="InterPro" id="IPR015879">
    <property type="entry name" value="Ring_hydroxy_dOase_asu_C_dom"/>
</dbReference>